<dbReference type="Proteomes" id="UP000614334">
    <property type="component" value="Unassembled WGS sequence"/>
</dbReference>
<dbReference type="SUPFAM" id="SSF50978">
    <property type="entry name" value="WD40 repeat-like"/>
    <property type="match status" value="1"/>
</dbReference>
<dbReference type="Gene3D" id="2.130.10.10">
    <property type="entry name" value="YVTN repeat-like/Quinoprotein amine dehydrogenase"/>
    <property type="match status" value="2"/>
</dbReference>
<keyword evidence="2" id="KW-0677">Repeat</keyword>
<dbReference type="PANTHER" id="PTHR19879:SF9">
    <property type="entry name" value="TRANSCRIPTION INITIATION FACTOR TFIID SUBUNIT 5"/>
    <property type="match status" value="1"/>
</dbReference>
<dbReference type="AlphaFoldDB" id="A0A8H7I7I7"/>
<gene>
    <name evidence="4" type="ORF">RHS01_08525</name>
</gene>
<dbReference type="EMBL" id="JACYCF010000017">
    <property type="protein sequence ID" value="KAF8751911.1"/>
    <property type="molecule type" value="Genomic_DNA"/>
</dbReference>
<evidence type="ECO:0000256" key="2">
    <source>
        <dbReference type="ARBA" id="ARBA00022737"/>
    </source>
</evidence>
<dbReference type="PANTHER" id="PTHR19879">
    <property type="entry name" value="TRANSCRIPTION INITIATION FACTOR TFIID"/>
    <property type="match status" value="1"/>
</dbReference>
<comment type="caution">
    <text evidence="4">The sequence shown here is derived from an EMBL/GenBank/DDBJ whole genome shotgun (WGS) entry which is preliminary data.</text>
</comment>
<dbReference type="InterPro" id="IPR001680">
    <property type="entry name" value="WD40_rpt"/>
</dbReference>
<evidence type="ECO:0000256" key="3">
    <source>
        <dbReference type="PROSITE-ProRule" id="PRU00221"/>
    </source>
</evidence>
<dbReference type="Pfam" id="PF00400">
    <property type="entry name" value="WD40"/>
    <property type="match status" value="6"/>
</dbReference>
<dbReference type="InterPro" id="IPR015943">
    <property type="entry name" value="WD40/YVTN_repeat-like_dom_sf"/>
</dbReference>
<dbReference type="PROSITE" id="PS00678">
    <property type="entry name" value="WD_REPEATS_1"/>
    <property type="match status" value="5"/>
</dbReference>
<accession>A0A8H7I7I7</accession>
<evidence type="ECO:0008006" key="6">
    <source>
        <dbReference type="Google" id="ProtNLM"/>
    </source>
</evidence>
<evidence type="ECO:0000313" key="4">
    <source>
        <dbReference type="EMBL" id="KAF8751911.1"/>
    </source>
</evidence>
<proteinExistence type="predicted"/>
<name>A0A8H7I7I7_9AGAM</name>
<reference evidence="4" key="1">
    <citation type="submission" date="2020-09" db="EMBL/GenBank/DDBJ databases">
        <title>Comparative genome analyses of four rice-infecting Rhizoctonia solani isolates reveal extensive enrichment of homogalacturonan modification genes.</title>
        <authorList>
            <person name="Lee D.-Y."/>
            <person name="Jeon J."/>
            <person name="Kim K.-T."/>
            <person name="Cheong K."/>
            <person name="Song H."/>
            <person name="Choi G."/>
            <person name="Ko J."/>
            <person name="Opiyo S.O."/>
            <person name="Zuo S."/>
            <person name="Madhav S."/>
            <person name="Lee Y.-H."/>
            <person name="Wang G.-L."/>
        </authorList>
    </citation>
    <scope>NUCLEOTIDE SEQUENCE</scope>
    <source>
        <strain evidence="4">AG1-IA B2</strain>
    </source>
</reference>
<dbReference type="InterPro" id="IPR036322">
    <property type="entry name" value="WD40_repeat_dom_sf"/>
</dbReference>
<evidence type="ECO:0000256" key="1">
    <source>
        <dbReference type="ARBA" id="ARBA00022574"/>
    </source>
</evidence>
<dbReference type="PROSITE" id="PS50082">
    <property type="entry name" value="WD_REPEATS_2"/>
    <property type="match status" value="5"/>
</dbReference>
<dbReference type="InterPro" id="IPR020472">
    <property type="entry name" value="WD40_PAC1"/>
</dbReference>
<feature type="repeat" description="WD" evidence="3">
    <location>
        <begin position="286"/>
        <end position="327"/>
    </location>
</feature>
<feature type="repeat" description="WD" evidence="3">
    <location>
        <begin position="43"/>
        <end position="71"/>
    </location>
</feature>
<sequence>MIHRSYLAHKTRPYACGIPVIALRRPAKPSEVTSDIFCRFAASPHSSRVASGSSDGTVCVWDLRTGKLVLGPLKGHDDYVWSVVYTPDGTCIVSCSDDRIIRIWDAQTGSTVNKPLTGHTDGIRAVTVSPDSRLIASGSRDHSVRLWDLQSGILVGKPLDRHTSWVQSVDFSPDGLHVISGPVTGMYARGTLRMVPSYGRASSVLEWLLVSGSYQTVKGSILLGWRNAPAAGCEHGVAVSDPWEGHSSDVWDVSISPDGTMAASASEDRTIGLWNVQTGTLLAPLLQGHTGRVLSVAFSRDGKHVISGSDDGTVRVWDIETAVKTKDEAARKLGGEGRWMGDGGRVGGCTVATTRPGDPFPYPPLFESHTRPRSVQADFDQVVNNHQWVRCL</sequence>
<dbReference type="CDD" id="cd00200">
    <property type="entry name" value="WD40"/>
    <property type="match status" value="1"/>
</dbReference>
<dbReference type="PROSITE" id="PS50294">
    <property type="entry name" value="WD_REPEATS_REGION"/>
    <property type="match status" value="4"/>
</dbReference>
<feature type="repeat" description="WD" evidence="3">
    <location>
        <begin position="73"/>
        <end position="114"/>
    </location>
</feature>
<protein>
    <recommendedName>
        <fullName evidence="6">Vegetative incompatibility protein HET-E-1 [Podospora anserina]</fullName>
    </recommendedName>
</protein>
<evidence type="ECO:0000313" key="5">
    <source>
        <dbReference type="Proteomes" id="UP000614334"/>
    </source>
</evidence>
<keyword evidence="1 3" id="KW-0853">WD repeat</keyword>
<feature type="repeat" description="WD" evidence="3">
    <location>
        <begin position="116"/>
        <end position="157"/>
    </location>
</feature>
<dbReference type="SMART" id="SM00320">
    <property type="entry name" value="WD40"/>
    <property type="match status" value="6"/>
</dbReference>
<organism evidence="4 5">
    <name type="scientific">Rhizoctonia solani</name>
    <dbReference type="NCBI Taxonomy" id="456999"/>
    <lineage>
        <taxon>Eukaryota</taxon>
        <taxon>Fungi</taxon>
        <taxon>Dikarya</taxon>
        <taxon>Basidiomycota</taxon>
        <taxon>Agaricomycotina</taxon>
        <taxon>Agaricomycetes</taxon>
        <taxon>Cantharellales</taxon>
        <taxon>Ceratobasidiaceae</taxon>
        <taxon>Rhizoctonia</taxon>
    </lineage>
</organism>
<feature type="repeat" description="WD" evidence="3">
    <location>
        <begin position="243"/>
        <end position="284"/>
    </location>
</feature>
<dbReference type="PRINTS" id="PR00320">
    <property type="entry name" value="GPROTEINBRPT"/>
</dbReference>
<dbReference type="InterPro" id="IPR019775">
    <property type="entry name" value="WD40_repeat_CS"/>
</dbReference>